<feature type="binding site" evidence="4">
    <location>
        <begin position="1020"/>
        <end position="1027"/>
    </location>
    <ligand>
        <name>ATP</name>
        <dbReference type="ChEBI" id="CHEBI:30616"/>
    </ligand>
</feature>
<dbReference type="InterPro" id="IPR023839">
    <property type="entry name" value="Firmicutes_EssC_C"/>
</dbReference>
<feature type="transmembrane region" description="Helical" evidence="5">
    <location>
        <begin position="230"/>
        <end position="250"/>
    </location>
</feature>
<dbReference type="InterPro" id="IPR002543">
    <property type="entry name" value="FtsK_dom"/>
</dbReference>
<feature type="transmembrane region" description="Helical" evidence="5">
    <location>
        <begin position="409"/>
        <end position="429"/>
    </location>
</feature>
<keyword evidence="5" id="KW-0472">Membrane</keyword>
<sequence length="1486" mass="168693">MKNKNNSNQIFDSNRRTHSEVFYDVFLFGNQFKHLEISENLRQIQTENGLICLDENNQLLFNGQVWSGELLQHCIAYPKGKLDIVYTNIPRNEFIISDLASSAIKFNTTVLARFKPEAKNYHHLQVFSNGAKVYINGEKVADFDGHFKIGDSLVIDGVIIERRPDQFKMIGLLQEFHLNSKLFIEEALLEEYPVDFPDYRRSPRIFLRPSEDRVRLNSPKGRKEKKRGEILRTIVPPLGMLVMTGAVTIISRRNPIMLLSMGGASLLTAAFSVSSYWTSKKETEKENKIQEENYQNYLVEKESELAKLAGKQKEALEYNYPSVADLISLLCSYRSRIYEKMPSHEDFLNIRLGIGDVKSSFSVDFSEREQTDEWEQFVKKEIVEKYKHIAQSPIIISLRDQTLGLAGSLVYLNTAIQTILFQIAAMHSYHDVQFVSLLSDEDYKKSWEAWRWLPHFQLHNLNLRGLIHNEQTRDVVLNSFYQIIVKRRQMVRENASKSAALKFSPHYVLTILDDSYLLGHGLNEFLAEDMTQYGVTVIWGKENLSMLPETATAVIEYQNNETATLVNDNREYVNQVLVPNKWDDRINDAIHKLANLNHVEVEKNSIPEAISFLGLYNVKTVDDLNIPSRWSVADTSKTLAVPLGLRGKDDIVFLNLHERAHGPHGLVAGTTGSGKSEILQSYILSLAVNFAPEDVGFLPIDFKGGGMANLFAKLPHLMGAITNLDGAASARALKSIRAELQKRQREFGRFGVNHINAYTKLYKEGKRLSGTQEAKDYPQKPIPHLFLISDEFAELKQNEPEFMAELVSTARIGRSLGVHLILATQKPSGVVDDQIWSNSRFKLALKVADESDSKEIIKTPDAASIIQPGRAYLQVGNNEIYELFQSAWSGANYQPNSSNEKKIDERIWLINDLGQAELLSSDLSAGEDYQETSDDERTELTAVIDEISDFATENDVILPDKPWLPPLATEILTPSIDYHLQWKEPRKLSVPFALLDIPEKQEQVVFDFDLEEYSHFAILGSAGFGKSTALQTFVLNMARMNSPEQVHFYLFDFGTNGLLPLRDLPHVADIVTLQEEEKLVKFIKKIRQEIQTRKDLLSEHGVASLAQYEAKSGNSLPVISIILDSFDSIQESNLTESIESIVSQVLREGASLGIYLTMTALRANSFKLAINSNLPTRMALFLVEDNGVREVVGREALIAQEVIGRGQIKTEEGVHEFQIYLPSSGSNDIERLTAMEEEIKAMAEEWDGEVPSAIPMLPNVLYLSDFYQKKEVKESLERLHIPLALDKESTKVVAFEPKKHGYFLIAEDTSQQSECLTQTILEDFKHLENKVTRIVFNAGGRFTNSQENIDVLVEESEYVSFLTELSTEIDERQANGWQDQTLIYIPDAHLLNNHILTSIELFKKMISQGPRNGIYIIFQGIQRSIESGFDEFNKRLRTNIPAGIFGTRVTDQNLVNVKIRIGEPIVPLDEAYYFEVRDIKHIKLNQ</sequence>
<protein>
    <submittedName>
        <fullName evidence="7">FtsK/SpoIIIE family protein, putative secretion system component EssC/YukA</fullName>
    </submittedName>
</protein>
<keyword evidence="5" id="KW-1133">Transmembrane helix</keyword>
<dbReference type="Pfam" id="PF01580">
    <property type="entry name" value="FtsK_SpoIIIE"/>
    <property type="match status" value="2"/>
</dbReference>
<organism evidence="7 8">
    <name type="scientific">Streptococcus gordonii</name>
    <dbReference type="NCBI Taxonomy" id="1302"/>
    <lineage>
        <taxon>Bacteria</taxon>
        <taxon>Bacillati</taxon>
        <taxon>Bacillota</taxon>
        <taxon>Bacilli</taxon>
        <taxon>Lactobacillales</taxon>
        <taxon>Streptococcaceae</taxon>
        <taxon>Streptococcus</taxon>
    </lineage>
</organism>
<feature type="transmembrane region" description="Helical" evidence="5">
    <location>
        <begin position="256"/>
        <end position="278"/>
    </location>
</feature>
<dbReference type="InterPro" id="IPR050206">
    <property type="entry name" value="FtsK/SpoIIIE/SftA"/>
</dbReference>
<evidence type="ECO:0000313" key="8">
    <source>
        <dbReference type="Proteomes" id="UP000070096"/>
    </source>
</evidence>
<accession>A0A139N2M0</accession>
<dbReference type="GO" id="GO:0005524">
    <property type="term" value="F:ATP binding"/>
    <property type="evidence" value="ECO:0007669"/>
    <property type="project" value="UniProtKB-UniRule"/>
</dbReference>
<comment type="caution">
    <text evidence="7">The sequence shown here is derived from an EMBL/GenBank/DDBJ whole genome shotgun (WGS) entry which is preliminary data.</text>
</comment>
<name>A0A139N2M0_STRGN</name>
<dbReference type="GO" id="GO:0007059">
    <property type="term" value="P:chromosome segregation"/>
    <property type="evidence" value="ECO:0007669"/>
    <property type="project" value="UniProtKB-KW"/>
</dbReference>
<evidence type="ECO:0000313" key="7">
    <source>
        <dbReference type="EMBL" id="KXT70285.1"/>
    </source>
</evidence>
<dbReference type="PANTHER" id="PTHR22683">
    <property type="entry name" value="SPORULATION PROTEIN RELATED"/>
    <property type="match status" value="1"/>
</dbReference>
<dbReference type="PATRIC" id="fig|1302.21.peg.1758"/>
<dbReference type="InterPro" id="IPR027417">
    <property type="entry name" value="P-loop_NTPase"/>
</dbReference>
<evidence type="ECO:0000259" key="6">
    <source>
        <dbReference type="PROSITE" id="PS50901"/>
    </source>
</evidence>
<dbReference type="PROSITE" id="PS50901">
    <property type="entry name" value="FTSK"/>
    <property type="match status" value="2"/>
</dbReference>
<dbReference type="GO" id="GO:0003677">
    <property type="term" value="F:DNA binding"/>
    <property type="evidence" value="ECO:0007669"/>
    <property type="project" value="InterPro"/>
</dbReference>
<dbReference type="PANTHER" id="PTHR22683:SF1">
    <property type="entry name" value="TYPE VII SECRETION SYSTEM PROTEIN ESSC"/>
    <property type="match status" value="1"/>
</dbReference>
<dbReference type="GO" id="GO:0016020">
    <property type="term" value="C:membrane"/>
    <property type="evidence" value="ECO:0007669"/>
    <property type="project" value="UniProtKB-SubCell"/>
</dbReference>
<reference evidence="7 8" key="1">
    <citation type="submission" date="2016-01" db="EMBL/GenBank/DDBJ databases">
        <title>Highly variable Streptococcus oralis are common among viridans streptococci isolated from primates.</title>
        <authorList>
            <person name="Denapaite D."/>
            <person name="Rieger M."/>
            <person name="Koendgen S."/>
            <person name="Brueckner R."/>
            <person name="Ochigava I."/>
            <person name="Kappeler P."/>
            <person name="Maetz-Rensing K."/>
            <person name="Leendertz F."/>
            <person name="Hakenbeck R."/>
        </authorList>
    </citation>
    <scope>NUCLEOTIDE SEQUENCE [LARGE SCALE GENOMIC DNA]</scope>
    <source>
        <strain evidence="7 8">DD07</strain>
    </source>
</reference>
<evidence type="ECO:0000256" key="1">
    <source>
        <dbReference type="ARBA" id="ARBA00022737"/>
    </source>
</evidence>
<keyword evidence="2 4" id="KW-0547">Nucleotide-binding</keyword>
<dbReference type="EMBL" id="LQRC01000218">
    <property type="protein sequence ID" value="KXT70285.1"/>
    <property type="molecule type" value="Genomic_DNA"/>
</dbReference>
<gene>
    <name evidence="7" type="ORF">SGODD07_01581</name>
</gene>
<keyword evidence="5" id="KW-0812">Transmembrane</keyword>
<dbReference type="NCBIfam" id="TIGR03928">
    <property type="entry name" value="T7_EssCb_Firm"/>
    <property type="match status" value="1"/>
</dbReference>
<evidence type="ECO:0000256" key="4">
    <source>
        <dbReference type="PROSITE-ProRule" id="PRU00289"/>
    </source>
</evidence>
<feature type="domain" description="FtsK" evidence="6">
    <location>
        <begin position="1001"/>
        <end position="1189"/>
    </location>
</feature>
<dbReference type="SUPFAM" id="SSF52540">
    <property type="entry name" value="P-loop containing nucleoside triphosphate hydrolases"/>
    <property type="match status" value="2"/>
</dbReference>
<dbReference type="Gene3D" id="3.40.50.300">
    <property type="entry name" value="P-loop containing nucleotide triphosphate hydrolases"/>
    <property type="match status" value="2"/>
</dbReference>
<dbReference type="CDD" id="cd01127">
    <property type="entry name" value="TrwB_TraG_TraD_VirD4"/>
    <property type="match status" value="1"/>
</dbReference>
<evidence type="ECO:0000256" key="3">
    <source>
        <dbReference type="ARBA" id="ARBA00022840"/>
    </source>
</evidence>
<evidence type="ECO:0000256" key="5">
    <source>
        <dbReference type="SAM" id="Phobius"/>
    </source>
</evidence>
<dbReference type="Proteomes" id="UP000070096">
    <property type="component" value="Unassembled WGS sequence"/>
</dbReference>
<keyword evidence="3 4" id="KW-0067">ATP-binding</keyword>
<evidence type="ECO:0000256" key="2">
    <source>
        <dbReference type="ARBA" id="ARBA00022741"/>
    </source>
</evidence>
<feature type="binding site" evidence="4">
    <location>
        <begin position="669"/>
        <end position="676"/>
    </location>
    <ligand>
        <name>ATP</name>
        <dbReference type="ChEBI" id="CHEBI:30616"/>
    </ligand>
</feature>
<proteinExistence type="predicted"/>
<feature type="domain" description="FtsK" evidence="6">
    <location>
        <begin position="648"/>
        <end position="854"/>
    </location>
</feature>
<keyword evidence="1" id="KW-0677">Repeat</keyword>